<keyword evidence="2" id="KW-0732">Signal</keyword>
<dbReference type="Proteomes" id="UP001217838">
    <property type="component" value="Unassembled WGS sequence"/>
</dbReference>
<dbReference type="InterPro" id="IPR002372">
    <property type="entry name" value="PQQ_rpt_dom"/>
</dbReference>
<dbReference type="SUPFAM" id="SSF50998">
    <property type="entry name" value="Quinoprotein alcohol dehydrogenase-like"/>
    <property type="match status" value="1"/>
</dbReference>
<name>A0ABT5AYJ3_9BACT</name>
<keyword evidence="5" id="KW-1185">Reference proteome</keyword>
<dbReference type="InterPro" id="IPR011047">
    <property type="entry name" value="Quinoprotein_ADH-like_sf"/>
</dbReference>
<evidence type="ECO:0000313" key="5">
    <source>
        <dbReference type="Proteomes" id="UP001217838"/>
    </source>
</evidence>
<feature type="region of interest" description="Disordered" evidence="1">
    <location>
        <begin position="19"/>
        <end position="46"/>
    </location>
</feature>
<comment type="caution">
    <text evidence="4">The sequence shown here is derived from an EMBL/GenBank/DDBJ whole genome shotgun (WGS) entry which is preliminary data.</text>
</comment>
<evidence type="ECO:0000313" key="4">
    <source>
        <dbReference type="EMBL" id="MDC0666898.1"/>
    </source>
</evidence>
<protein>
    <submittedName>
        <fullName evidence="4">PQQ-binding-like beta-propeller repeat protein</fullName>
    </submittedName>
</protein>
<accession>A0ABT5AYJ3</accession>
<reference evidence="4 5" key="1">
    <citation type="submission" date="2022-11" db="EMBL/GenBank/DDBJ databases">
        <title>Minimal conservation of predation-associated metabolite biosynthetic gene clusters underscores biosynthetic potential of Myxococcota including descriptions for ten novel species: Archangium lansinium sp. nov., Myxococcus landrumus sp. nov., Nannocystis bai.</title>
        <authorList>
            <person name="Ahearne A."/>
            <person name="Stevens C."/>
            <person name="Dowd S."/>
        </authorList>
    </citation>
    <scope>NUCLEOTIDE SEQUENCE [LARGE SCALE GENOMIC DNA]</scope>
    <source>
        <strain evidence="4 5">NCELM</strain>
    </source>
</reference>
<dbReference type="RefSeq" id="WP_271994639.1">
    <property type="nucleotide sequence ID" value="NZ_JAQNDN010000001.1"/>
</dbReference>
<feature type="domain" description="Pyrrolo-quinoline quinone repeat" evidence="3">
    <location>
        <begin position="102"/>
        <end position="317"/>
    </location>
</feature>
<dbReference type="Gene3D" id="2.130.10.10">
    <property type="entry name" value="YVTN repeat-like/Quinoprotein amine dehydrogenase"/>
    <property type="match status" value="1"/>
</dbReference>
<dbReference type="InterPro" id="IPR015943">
    <property type="entry name" value="WD40/YVTN_repeat-like_dom_sf"/>
</dbReference>
<dbReference type="PROSITE" id="PS51257">
    <property type="entry name" value="PROKAR_LIPOPROTEIN"/>
    <property type="match status" value="1"/>
</dbReference>
<dbReference type="EMBL" id="JAQNDN010000001">
    <property type="protein sequence ID" value="MDC0666898.1"/>
    <property type="molecule type" value="Genomic_DNA"/>
</dbReference>
<evidence type="ECO:0000256" key="2">
    <source>
        <dbReference type="SAM" id="SignalP"/>
    </source>
</evidence>
<dbReference type="Pfam" id="PF13360">
    <property type="entry name" value="PQQ_2"/>
    <property type="match status" value="1"/>
</dbReference>
<proteinExistence type="predicted"/>
<evidence type="ECO:0000256" key="1">
    <source>
        <dbReference type="SAM" id="MobiDB-lite"/>
    </source>
</evidence>
<evidence type="ECO:0000259" key="3">
    <source>
        <dbReference type="Pfam" id="PF13360"/>
    </source>
</evidence>
<gene>
    <name evidence="4" type="ORF">POL58_04085</name>
</gene>
<organism evidence="4 5">
    <name type="scientific">Nannocystis radixulma</name>
    <dbReference type="NCBI Taxonomy" id="2995305"/>
    <lineage>
        <taxon>Bacteria</taxon>
        <taxon>Pseudomonadati</taxon>
        <taxon>Myxococcota</taxon>
        <taxon>Polyangia</taxon>
        <taxon>Nannocystales</taxon>
        <taxon>Nannocystaceae</taxon>
        <taxon>Nannocystis</taxon>
    </lineage>
</organism>
<feature type="chain" id="PRO_5047412380" evidence="2">
    <location>
        <begin position="16"/>
        <end position="372"/>
    </location>
</feature>
<sequence>MRPAFIALACPLVVAACTPLRPPTPDRPSPATASGEPVPEVRPSALASPAADFWRWDRGGGSWGDSLAKRQTLTTDQGTDELRYLAPAPAGESQKDGRFGIVHLDPGGKLLWQAELGKHFVGTGAMVRAGGLIYATHHSAISSGASVSAIDATTGQVRWTVALAGLGPVSHSQYLNETEIELDARGLVIYGNEAQGAYTEVLDPATGKQLGLSRPDPRFVGLTWEGKSPGEPFAAPGPAELAVGSTRYVLTEPATLARIDGRETVWTLPLRDRGSCDHATMRVIGDELWIARYCAFASGVELFAVDTASGTRVREVAVRGLGSVDHSEYYNEVALDVLHGHLVVRGREAAGCYIEIVDPAVGASRVSLTFRD</sequence>
<feature type="signal peptide" evidence="2">
    <location>
        <begin position="1"/>
        <end position="15"/>
    </location>
</feature>